<dbReference type="AlphaFoldDB" id="B9T9K6"/>
<sequence>MLEPRLTWNPAGPAPYESAWSVLVKVQSLNLFHESEMRSLLLPGVLAREWDQALLSSESWDLERFALLLEVDVYRLNTAFLDRLGFSRNRQIPYRVRHCPECRKLGYHCTLFNLDIVINCPWHRVALMRGCRKCAKMVLTSGRESAVDRELHCTDCGCYCDLKNSPQTNRVDHETARDIEHYCAEFVMWWRSVLDAAGRLSPLVRPLASNDKKQMSERRPWRLGWADHLSRVPHGWKFACPITPALVHAPIPMRQRHLIKKYSATQIEGYRTLYGAVRRAVYKAYLRPHIKCLREISGMGTFERLALDIENACTVSIGYLSWRAAHEGLPRPDHPSAPPQQLAHLRPAVFEELWPCDEEAISVLLYSNFLRIWADIEQLVETTAVRIVHTKGPVAPCDLPFAESLDDAHSSVSFFIPCGDELAARTTHRCMQRRDRRGLMCNPAAVYANAGWNAVPDPQVLQRRTICQSFAIDLLWAPTNVSNSGLHEADDEVGQSDYEKRILMGTLHPWKRRVFIDTEFTNIESPALVSLALVAEDGDEFYAELADFDTNRCSDFVRTFVLPQLGQYPSRVMQAWDVAKELDAWMEKLKQLRERPVLCYDHPFDIELLIGLMGKKPTGWQFQNIAMHINPSKREQYFAVYGGRHHALSDARANRSSFQ</sequence>
<dbReference type="InParanoid" id="B9T9K6"/>
<reference evidence="2" key="1">
    <citation type="journal article" date="2010" name="Nat. Biotechnol.">
        <title>Draft genome sequence of the oilseed species Ricinus communis.</title>
        <authorList>
            <person name="Chan A.P."/>
            <person name="Crabtree J."/>
            <person name="Zhao Q."/>
            <person name="Lorenzi H."/>
            <person name="Orvis J."/>
            <person name="Puiu D."/>
            <person name="Melake-Berhan A."/>
            <person name="Jones K.M."/>
            <person name="Redman J."/>
            <person name="Chen G."/>
            <person name="Cahoon E.B."/>
            <person name="Gedil M."/>
            <person name="Stanke M."/>
            <person name="Haas B.J."/>
            <person name="Wortman J.R."/>
            <person name="Fraser-Liggett C.M."/>
            <person name="Ravel J."/>
            <person name="Rabinowicz P.D."/>
        </authorList>
    </citation>
    <scope>NUCLEOTIDE SEQUENCE [LARGE SCALE GENOMIC DNA]</scope>
    <source>
        <strain evidence="2">cv. Hale</strain>
    </source>
</reference>
<dbReference type="Proteomes" id="UP000008311">
    <property type="component" value="Unassembled WGS sequence"/>
</dbReference>
<dbReference type="InterPro" id="IPR036397">
    <property type="entry name" value="RNaseH_sf"/>
</dbReference>
<dbReference type="InterPro" id="IPR012337">
    <property type="entry name" value="RNaseH-like_sf"/>
</dbReference>
<dbReference type="SUPFAM" id="SSF53098">
    <property type="entry name" value="Ribonuclease H-like"/>
    <property type="match status" value="1"/>
</dbReference>
<accession>B9T9K6</accession>
<dbReference type="GO" id="GO:0003676">
    <property type="term" value="F:nucleic acid binding"/>
    <property type="evidence" value="ECO:0007669"/>
    <property type="project" value="InterPro"/>
</dbReference>
<name>B9T9K6_RICCO</name>
<protein>
    <submittedName>
        <fullName evidence="1">Uncharacterized protein</fullName>
    </submittedName>
</protein>
<dbReference type="EMBL" id="EQ975396">
    <property type="protein sequence ID" value="EEF27459.1"/>
    <property type="molecule type" value="Genomic_DNA"/>
</dbReference>
<organism evidence="1 2">
    <name type="scientific">Ricinus communis</name>
    <name type="common">Castor bean</name>
    <dbReference type="NCBI Taxonomy" id="3988"/>
    <lineage>
        <taxon>Eukaryota</taxon>
        <taxon>Viridiplantae</taxon>
        <taxon>Streptophyta</taxon>
        <taxon>Embryophyta</taxon>
        <taxon>Tracheophyta</taxon>
        <taxon>Spermatophyta</taxon>
        <taxon>Magnoliopsida</taxon>
        <taxon>eudicotyledons</taxon>
        <taxon>Gunneridae</taxon>
        <taxon>Pentapetalae</taxon>
        <taxon>rosids</taxon>
        <taxon>fabids</taxon>
        <taxon>Malpighiales</taxon>
        <taxon>Euphorbiaceae</taxon>
        <taxon>Acalyphoideae</taxon>
        <taxon>Acalypheae</taxon>
        <taxon>Ricinus</taxon>
    </lineage>
</organism>
<dbReference type="Gene3D" id="3.30.420.10">
    <property type="entry name" value="Ribonuclease H-like superfamily/Ribonuclease H"/>
    <property type="match status" value="1"/>
</dbReference>
<evidence type="ECO:0000313" key="2">
    <source>
        <dbReference type="Proteomes" id="UP000008311"/>
    </source>
</evidence>
<keyword evidence="2" id="KW-1185">Reference proteome</keyword>
<evidence type="ECO:0000313" key="1">
    <source>
        <dbReference type="EMBL" id="EEF27459.1"/>
    </source>
</evidence>
<proteinExistence type="predicted"/>
<gene>
    <name evidence="1" type="ORF">RCOM_0029570</name>
</gene>